<dbReference type="InterPro" id="IPR023210">
    <property type="entry name" value="NADP_OxRdtase_dom"/>
</dbReference>
<gene>
    <name evidence="2" type="ORF">Sxan_77360</name>
</gene>
<dbReference type="Proteomes" id="UP000600026">
    <property type="component" value="Unassembled WGS sequence"/>
</dbReference>
<feature type="domain" description="NADP-dependent oxidoreductase" evidence="1">
    <location>
        <begin position="18"/>
        <end position="215"/>
    </location>
</feature>
<dbReference type="AlphaFoldDB" id="A0A919H4Q2"/>
<dbReference type="RefSeq" id="WP_031143195.1">
    <property type="nucleotide sequence ID" value="NZ_BNEE01000011.1"/>
</dbReference>
<comment type="caution">
    <text evidence="2">The sequence shown here is derived from an EMBL/GenBank/DDBJ whole genome shotgun (WGS) entry which is preliminary data.</text>
</comment>
<organism evidence="2 3">
    <name type="scientific">Streptomyces xanthophaeus</name>
    <dbReference type="NCBI Taxonomy" id="67385"/>
    <lineage>
        <taxon>Bacteria</taxon>
        <taxon>Bacillati</taxon>
        <taxon>Actinomycetota</taxon>
        <taxon>Actinomycetes</taxon>
        <taxon>Kitasatosporales</taxon>
        <taxon>Streptomycetaceae</taxon>
        <taxon>Streptomyces</taxon>
    </lineage>
</organism>
<proteinExistence type="predicted"/>
<accession>A0A919H4Q2</accession>
<evidence type="ECO:0000313" key="2">
    <source>
        <dbReference type="EMBL" id="GHI90372.1"/>
    </source>
</evidence>
<dbReference type="OrthoDB" id="9768793at2"/>
<dbReference type="SUPFAM" id="SSF51430">
    <property type="entry name" value="NAD(P)-linked oxidoreductase"/>
    <property type="match status" value="1"/>
</dbReference>
<dbReference type="Gene3D" id="3.20.20.100">
    <property type="entry name" value="NADP-dependent oxidoreductase domain"/>
    <property type="match status" value="1"/>
</dbReference>
<sequence length="281" mass="30021">MHGADPRLVLGLHRSRHHRDILTSALDLGVTALDTAAAYLGFRSHAVLAETSADLLPKFALSTKVGFFPGAGGTEHSLDPSRLRLAIEKAARELGREPDTVLLHNPERSLTGLSPADGHTLLGNACTALADAARDGLCGAWGVASWDTRSLGMVRVDDLPSPDVLMVRAGLLVGIGLLDATTVLRMAWQPGRTWGMSPFGGGHRKVWEEFDPRPFLRPSHGDLSRIQAAFRTAFHLPTASAMAVGTDDPSHLAQLLQALGTEVDTAAVSQYLRALDGHRQS</sequence>
<name>A0A919H4Q2_9ACTN</name>
<evidence type="ECO:0000313" key="3">
    <source>
        <dbReference type="Proteomes" id="UP000600026"/>
    </source>
</evidence>
<reference evidence="2" key="1">
    <citation type="submission" date="2020-09" db="EMBL/GenBank/DDBJ databases">
        <title>Whole genome shotgun sequence of Streptomyces xanthophaeus NBRC 12829.</title>
        <authorList>
            <person name="Komaki H."/>
            <person name="Tamura T."/>
        </authorList>
    </citation>
    <scope>NUCLEOTIDE SEQUENCE</scope>
    <source>
        <strain evidence="2">NBRC 12829</strain>
    </source>
</reference>
<protein>
    <recommendedName>
        <fullName evidence="1">NADP-dependent oxidoreductase domain-containing protein</fullName>
    </recommendedName>
</protein>
<dbReference type="EMBL" id="BNEE01000011">
    <property type="protein sequence ID" value="GHI90372.1"/>
    <property type="molecule type" value="Genomic_DNA"/>
</dbReference>
<keyword evidence="3" id="KW-1185">Reference proteome</keyword>
<evidence type="ECO:0000259" key="1">
    <source>
        <dbReference type="Pfam" id="PF00248"/>
    </source>
</evidence>
<dbReference type="InterPro" id="IPR036812">
    <property type="entry name" value="NAD(P)_OxRdtase_dom_sf"/>
</dbReference>
<dbReference type="Pfam" id="PF00248">
    <property type="entry name" value="Aldo_ket_red"/>
    <property type="match status" value="1"/>
</dbReference>